<dbReference type="GO" id="GO:0000981">
    <property type="term" value="F:DNA-binding transcription factor activity, RNA polymerase II-specific"/>
    <property type="evidence" value="ECO:0007669"/>
    <property type="project" value="InterPro"/>
</dbReference>
<dbReference type="OrthoDB" id="4137815at2759"/>
<feature type="domain" description="Zn(2)-C6 fungal-type" evidence="2">
    <location>
        <begin position="11"/>
        <end position="41"/>
    </location>
</feature>
<evidence type="ECO:0000259" key="2">
    <source>
        <dbReference type="PROSITE" id="PS00463"/>
    </source>
</evidence>
<proteinExistence type="predicted"/>
<protein>
    <recommendedName>
        <fullName evidence="2">Zn(2)-C6 fungal-type domain-containing protein</fullName>
    </recommendedName>
</protein>
<dbReference type="InParanoid" id="A0A2T2ZTY3"/>
<organism evidence="3 4">
    <name type="scientific">Coniella lustricola</name>
    <dbReference type="NCBI Taxonomy" id="2025994"/>
    <lineage>
        <taxon>Eukaryota</taxon>
        <taxon>Fungi</taxon>
        <taxon>Dikarya</taxon>
        <taxon>Ascomycota</taxon>
        <taxon>Pezizomycotina</taxon>
        <taxon>Sordariomycetes</taxon>
        <taxon>Sordariomycetidae</taxon>
        <taxon>Diaporthales</taxon>
        <taxon>Schizoparmaceae</taxon>
        <taxon>Coniella</taxon>
    </lineage>
</organism>
<dbReference type="CDD" id="cd00067">
    <property type="entry name" value="GAL4"/>
    <property type="match status" value="1"/>
</dbReference>
<dbReference type="GO" id="GO:0008270">
    <property type="term" value="F:zinc ion binding"/>
    <property type="evidence" value="ECO:0007669"/>
    <property type="project" value="InterPro"/>
</dbReference>
<dbReference type="SUPFAM" id="SSF57701">
    <property type="entry name" value="Zn2/Cys6 DNA-binding domain"/>
    <property type="match status" value="1"/>
</dbReference>
<reference evidence="3 4" key="1">
    <citation type="journal article" date="2018" name="Mycol. Prog.">
        <title>Coniella lustricola, a new species from submerged detritus.</title>
        <authorList>
            <person name="Raudabaugh D.B."/>
            <person name="Iturriaga T."/>
            <person name="Carver A."/>
            <person name="Mondo S."/>
            <person name="Pangilinan J."/>
            <person name="Lipzen A."/>
            <person name="He G."/>
            <person name="Amirebrahimi M."/>
            <person name="Grigoriev I.V."/>
            <person name="Miller A.N."/>
        </authorList>
    </citation>
    <scope>NUCLEOTIDE SEQUENCE [LARGE SCALE GENOMIC DNA]</scope>
    <source>
        <strain evidence="3 4">B22-T-1</strain>
    </source>
</reference>
<evidence type="ECO:0000313" key="3">
    <source>
        <dbReference type="EMBL" id="PSR76562.1"/>
    </source>
</evidence>
<dbReference type="AlphaFoldDB" id="A0A2T2ZTY3"/>
<accession>A0A2T2ZTY3</accession>
<dbReference type="PROSITE" id="PS00463">
    <property type="entry name" value="ZN2_CY6_FUNGAL_1"/>
    <property type="match status" value="1"/>
</dbReference>
<keyword evidence="1" id="KW-0539">Nucleus</keyword>
<dbReference type="EMBL" id="KZ678701">
    <property type="protein sequence ID" value="PSR76562.1"/>
    <property type="molecule type" value="Genomic_DNA"/>
</dbReference>
<evidence type="ECO:0000256" key="1">
    <source>
        <dbReference type="ARBA" id="ARBA00023242"/>
    </source>
</evidence>
<dbReference type="Proteomes" id="UP000241462">
    <property type="component" value="Unassembled WGS sequence"/>
</dbReference>
<sequence length="458" mass="51707">MTENDRYPGRACDRCHASKERCRWVADSTSCERCSRLQHVCRNDRPAKKAGRRPRDLPQPERRALEVSNKISACGNVSVFELQLLERAFTDEIIEEFVVGPSFCKSHRQLLISQIVSSADSLGNAFLACSLSWASDTEGSALDTAQVNACYRRASSALATLRSLDISNTEQMSHCITLGCLILTFTLKLRIYDMVTICSQTLNLIKPVYDLQRDPNPDEVALVSTLIVTELVECLLECKMPTLRYRTPLSAEYVDRYVGLSYSLLPHLHDICALSLALSRNNPCDSIEMQNALNSIESTVAKWQPSVPVVFSKHYQAGEVALMLCQVQVLRTAGLLILYRLRHPFGSNNAAAQFMSLSILTQLETTFKVTGKSIKCTEMALAIIVACFELQEEERKYWLKKIWTLVGYSTQFKEYVESIVSSLWTSMDTAKNIFWYNMHKYTGKGSYKLSSEDMSDRI</sequence>
<evidence type="ECO:0000313" key="4">
    <source>
        <dbReference type="Proteomes" id="UP000241462"/>
    </source>
</evidence>
<gene>
    <name evidence="3" type="ORF">BD289DRAFT_446496</name>
</gene>
<dbReference type="InterPro" id="IPR036864">
    <property type="entry name" value="Zn2-C6_fun-type_DNA-bd_sf"/>
</dbReference>
<dbReference type="InterPro" id="IPR001138">
    <property type="entry name" value="Zn2Cys6_DnaBD"/>
</dbReference>
<name>A0A2T2ZTY3_9PEZI</name>
<keyword evidence="4" id="KW-1185">Reference proteome</keyword>